<dbReference type="RefSeq" id="WP_037445192.1">
    <property type="nucleotide sequence ID" value="NZ_JNFF01000118.1"/>
</dbReference>
<dbReference type="GO" id="GO:0016779">
    <property type="term" value="F:nucleotidyltransferase activity"/>
    <property type="evidence" value="ECO:0007669"/>
    <property type="project" value="UniProtKB-ARBA"/>
</dbReference>
<dbReference type="Proteomes" id="UP000028007">
    <property type="component" value="Unassembled WGS sequence"/>
</dbReference>
<keyword evidence="4" id="KW-1185">Reference proteome</keyword>
<dbReference type="PANTHER" id="PTHR43584">
    <property type="entry name" value="NUCLEOTIDYL TRANSFERASE"/>
    <property type="match status" value="1"/>
</dbReference>
<dbReference type="SUPFAM" id="SSF51161">
    <property type="entry name" value="Trimeric LpxA-like enzymes"/>
    <property type="match status" value="1"/>
</dbReference>
<dbReference type="EMBL" id="JNFF01000118">
    <property type="protein sequence ID" value="KEQ28049.1"/>
    <property type="molecule type" value="Genomic_DNA"/>
</dbReference>
<protein>
    <submittedName>
        <fullName evidence="3">Glucose-1-phosphate thymidylyltransferase</fullName>
    </submittedName>
</protein>
<evidence type="ECO:0000256" key="1">
    <source>
        <dbReference type="ARBA" id="ARBA00022679"/>
    </source>
</evidence>
<dbReference type="AlphaFoldDB" id="A0A081PBH6"/>
<evidence type="ECO:0000256" key="2">
    <source>
        <dbReference type="ARBA" id="ARBA00023315"/>
    </source>
</evidence>
<proteinExistence type="predicted"/>
<reference evidence="3 4" key="1">
    <citation type="journal article" date="1992" name="Int. J. Syst. Bacteriol.">
        <title>Sphingobacterium antarcticus sp. nov. a Psychrotrophic Bacterium from the Soils of Schirmacher Oasis, Antarctica.</title>
        <authorList>
            <person name="Shivaji S."/>
            <person name="Ray M.K."/>
            <person name="Rao N.S."/>
            <person name="Saiserr L."/>
            <person name="Jagannadham M.V."/>
            <person name="Kumar G.S."/>
            <person name="Reddy G."/>
            <person name="Bhargava P.M."/>
        </authorList>
    </citation>
    <scope>NUCLEOTIDE SEQUENCE [LARGE SCALE GENOMIC DNA]</scope>
    <source>
        <strain evidence="3 4">4BY</strain>
    </source>
</reference>
<dbReference type="PANTHER" id="PTHR43584:SF9">
    <property type="entry name" value="TRANSFERASE HEXAPEPTIDE REPEAT CONTAINING PROTEIN"/>
    <property type="match status" value="1"/>
</dbReference>
<dbReference type="OrthoDB" id="9784832at2"/>
<keyword evidence="2" id="KW-0012">Acyltransferase</keyword>
<dbReference type="GO" id="GO:0016746">
    <property type="term" value="F:acyltransferase activity"/>
    <property type="evidence" value="ECO:0007669"/>
    <property type="project" value="UniProtKB-KW"/>
</dbReference>
<sequence>MRINLFDDRTAFSLRPLTFTRPVADLRIGILTIAEKWGKYSSEAYGFMTADYLQSKYPALQDADTYINGALCPDNDVFNAISALRSGESLLSGNLILAFKTASGEKVSLKGVEGFKPKEFTGTVTYIQYPEDIFRHNDAQLRADFKLLTDGRGSAELSSTNTILGDQFFAEEGAIAECSTFNTRTGPIYLGKNTQVWEGSHIRGSFALCEESQVKMGSKIYGQTTIGPFSRVGGEINNAVIWGYSSKGHEGYLGNSVLGQWCNIGADSNNSNLKNTYGDVKLWDYELDTFRNTGLQFCGLIMGDHAKCGINTMFNTGTIAGVSANIFGSGYPRNFIPDFSWGGAHGFDTYKLEKMLETTEKVFSRRNMEFSQVEKDILSAVYEQTMIYRHF</sequence>
<dbReference type="InterPro" id="IPR011004">
    <property type="entry name" value="Trimer_LpxA-like_sf"/>
</dbReference>
<comment type="caution">
    <text evidence="3">The sequence shown here is derived from an EMBL/GenBank/DDBJ whole genome shotgun (WGS) entry which is preliminary data.</text>
</comment>
<name>A0A081PBH6_9SPHI</name>
<accession>A0A081PBH6</accession>
<dbReference type="Pfam" id="PF13562">
    <property type="entry name" value="NTP_transf_4"/>
    <property type="match status" value="1"/>
</dbReference>
<evidence type="ECO:0000313" key="3">
    <source>
        <dbReference type="EMBL" id="KEQ28049.1"/>
    </source>
</evidence>
<dbReference type="Gene3D" id="2.160.10.10">
    <property type="entry name" value="Hexapeptide repeat proteins"/>
    <property type="match status" value="1"/>
</dbReference>
<dbReference type="InterPro" id="IPR023917">
    <property type="entry name" value="Bifunctiontional_GlmU_bac-type"/>
</dbReference>
<gene>
    <name evidence="3" type="ORF">N180_20085</name>
</gene>
<keyword evidence="1 3" id="KW-0808">Transferase</keyword>
<evidence type="ECO:0000313" key="4">
    <source>
        <dbReference type="Proteomes" id="UP000028007"/>
    </source>
</evidence>
<dbReference type="eggNOG" id="COG1207">
    <property type="taxonomic scope" value="Bacteria"/>
</dbReference>
<dbReference type="NCBIfam" id="TIGR03991">
    <property type="entry name" value="alt_bact_glmU"/>
    <property type="match status" value="1"/>
</dbReference>
<dbReference type="InterPro" id="IPR050065">
    <property type="entry name" value="GlmU-like"/>
</dbReference>
<organism evidence="3 4">
    <name type="scientific">Pedobacter antarcticus 4BY</name>
    <dbReference type="NCBI Taxonomy" id="1358423"/>
    <lineage>
        <taxon>Bacteria</taxon>
        <taxon>Pseudomonadati</taxon>
        <taxon>Bacteroidota</taxon>
        <taxon>Sphingobacteriia</taxon>
        <taxon>Sphingobacteriales</taxon>
        <taxon>Sphingobacteriaceae</taxon>
        <taxon>Pedobacter</taxon>
    </lineage>
</organism>